<reference evidence="7 8" key="1">
    <citation type="journal article" date="2016" name="Nat. Commun.">
        <title>Thousands of microbial genomes shed light on interconnected biogeochemical processes in an aquifer system.</title>
        <authorList>
            <person name="Anantharaman K."/>
            <person name="Brown C.T."/>
            <person name="Hug L.A."/>
            <person name="Sharon I."/>
            <person name="Castelle C.J."/>
            <person name="Probst A.J."/>
            <person name="Thomas B.C."/>
            <person name="Singh A."/>
            <person name="Wilkins M.J."/>
            <person name="Karaoz U."/>
            <person name="Brodie E.L."/>
            <person name="Williams K.H."/>
            <person name="Hubbard S.S."/>
            <person name="Banfield J.F."/>
        </authorList>
    </citation>
    <scope>NUCLEOTIDE SEQUENCE [LARGE SCALE GENOMIC DNA]</scope>
</reference>
<evidence type="ECO:0000256" key="2">
    <source>
        <dbReference type="ARBA" id="ARBA00022692"/>
    </source>
</evidence>
<keyword evidence="3 5" id="KW-1133">Transmembrane helix</keyword>
<accession>A0A1F4PNG6</accession>
<dbReference type="PANTHER" id="PTHR37422">
    <property type="entry name" value="TEICHURONIC ACID BIOSYNTHESIS PROTEIN TUAE"/>
    <property type="match status" value="1"/>
</dbReference>
<evidence type="ECO:0000256" key="5">
    <source>
        <dbReference type="SAM" id="Phobius"/>
    </source>
</evidence>
<evidence type="ECO:0000256" key="1">
    <source>
        <dbReference type="ARBA" id="ARBA00004141"/>
    </source>
</evidence>
<dbReference type="Proteomes" id="UP000179010">
    <property type="component" value="Unassembled WGS sequence"/>
</dbReference>
<evidence type="ECO:0000313" key="7">
    <source>
        <dbReference type="EMBL" id="OGB85188.1"/>
    </source>
</evidence>
<sequence length="422" mass="47180">MGDLRIYLSVFLLVFAWVSWRNLRVGIYLILIGLPLYLIKFKFGPIPTTLLELMIYISTLVWLAKVGLKRERINWLALRAYGGPLLLILIGLVVGTYVSTNRLISLGIIKGWFIDPILLFALMISVLDRPVHIKKAIVALMLSAGVLSAVALYQAITNQFITIDGRASAVFSSANYLSLFVVPVVILGLGLLSSIARRWRWWVVVALLLMLGAVYFTRSYAGWLGLMAGLIVLMLCRTRVWVVAVSGAGVALIAILSQWQHPKFQQMLDLIGRSSSHVRLQVWQTAWLMIKEHPLTGIGLGLFEKRYLEFAEQLFSPPIELNMLHSHNIVLQFLVNTGVSGAAGFVWIIVNFVRRIWSSAVNGRDVLSAASLAALVALLTHGMLDMAYWKNDLSALFWVIVAFGIILSSNLTYARKDIHHRN</sequence>
<organism evidence="7 8">
    <name type="scientific">candidate division Kazan bacterium RIFCSPLOWO2_01_FULL_48_13</name>
    <dbReference type="NCBI Taxonomy" id="1798539"/>
    <lineage>
        <taxon>Bacteria</taxon>
        <taxon>Bacteria division Kazan-3B-28</taxon>
    </lineage>
</organism>
<evidence type="ECO:0000259" key="6">
    <source>
        <dbReference type="Pfam" id="PF04932"/>
    </source>
</evidence>
<dbReference type="InterPro" id="IPR051533">
    <property type="entry name" value="WaaL-like"/>
</dbReference>
<feature type="domain" description="O-antigen ligase-related" evidence="6">
    <location>
        <begin position="206"/>
        <end position="346"/>
    </location>
</feature>
<feature type="transmembrane region" description="Helical" evidence="5">
    <location>
        <begin position="76"/>
        <end position="98"/>
    </location>
</feature>
<protein>
    <recommendedName>
        <fullName evidence="6">O-antigen ligase-related domain-containing protein</fullName>
    </recommendedName>
</protein>
<dbReference type="AlphaFoldDB" id="A0A1F4PNG6"/>
<feature type="transmembrane region" description="Helical" evidence="5">
    <location>
        <begin position="221"/>
        <end position="236"/>
    </location>
</feature>
<feature type="transmembrane region" description="Helical" evidence="5">
    <location>
        <begin position="241"/>
        <end position="259"/>
    </location>
</feature>
<feature type="transmembrane region" description="Helical" evidence="5">
    <location>
        <begin position="176"/>
        <end position="192"/>
    </location>
</feature>
<feature type="transmembrane region" description="Helical" evidence="5">
    <location>
        <begin position="366"/>
        <end position="389"/>
    </location>
</feature>
<name>A0A1F4PNG6_UNCK3</name>
<feature type="transmembrane region" description="Helical" evidence="5">
    <location>
        <begin position="136"/>
        <end position="156"/>
    </location>
</feature>
<feature type="transmembrane region" description="Helical" evidence="5">
    <location>
        <begin position="7"/>
        <end position="31"/>
    </location>
</feature>
<gene>
    <name evidence="7" type="ORF">A2994_03480</name>
</gene>
<feature type="transmembrane region" description="Helical" evidence="5">
    <location>
        <begin position="329"/>
        <end position="354"/>
    </location>
</feature>
<feature type="transmembrane region" description="Helical" evidence="5">
    <location>
        <begin position="104"/>
        <end position="124"/>
    </location>
</feature>
<feature type="transmembrane region" description="Helical" evidence="5">
    <location>
        <begin position="395"/>
        <end position="414"/>
    </location>
</feature>
<comment type="caution">
    <text evidence="7">The sequence shown here is derived from an EMBL/GenBank/DDBJ whole genome shotgun (WGS) entry which is preliminary data.</text>
</comment>
<feature type="transmembrane region" description="Helical" evidence="5">
    <location>
        <begin position="43"/>
        <end position="64"/>
    </location>
</feature>
<dbReference type="GO" id="GO:0016020">
    <property type="term" value="C:membrane"/>
    <property type="evidence" value="ECO:0007669"/>
    <property type="project" value="UniProtKB-SubCell"/>
</dbReference>
<dbReference type="InterPro" id="IPR007016">
    <property type="entry name" value="O-antigen_ligase-rel_domated"/>
</dbReference>
<evidence type="ECO:0000313" key="8">
    <source>
        <dbReference type="Proteomes" id="UP000179010"/>
    </source>
</evidence>
<dbReference type="Pfam" id="PF04932">
    <property type="entry name" value="Wzy_C"/>
    <property type="match status" value="1"/>
</dbReference>
<evidence type="ECO:0000256" key="3">
    <source>
        <dbReference type="ARBA" id="ARBA00022989"/>
    </source>
</evidence>
<keyword evidence="4 5" id="KW-0472">Membrane</keyword>
<dbReference type="STRING" id="1798539.A2994_03480"/>
<dbReference type="EMBL" id="METE01000009">
    <property type="protein sequence ID" value="OGB85188.1"/>
    <property type="molecule type" value="Genomic_DNA"/>
</dbReference>
<feature type="transmembrane region" description="Helical" evidence="5">
    <location>
        <begin position="199"/>
        <end position="215"/>
    </location>
</feature>
<comment type="subcellular location">
    <subcellularLocation>
        <location evidence="1">Membrane</location>
        <topology evidence="1">Multi-pass membrane protein</topology>
    </subcellularLocation>
</comment>
<proteinExistence type="predicted"/>
<evidence type="ECO:0000256" key="4">
    <source>
        <dbReference type="ARBA" id="ARBA00023136"/>
    </source>
</evidence>
<keyword evidence="2 5" id="KW-0812">Transmembrane</keyword>
<dbReference type="PANTHER" id="PTHR37422:SF13">
    <property type="entry name" value="LIPOPOLYSACCHARIDE BIOSYNTHESIS PROTEIN PA4999-RELATED"/>
    <property type="match status" value="1"/>
</dbReference>